<comment type="caution">
    <text evidence="12">The sequence shown here is derived from an EMBL/GenBank/DDBJ whole genome shotgun (WGS) entry which is preliminary data.</text>
</comment>
<keyword evidence="8" id="KW-0100">Branched-chain amino acid biosynthesis</keyword>
<evidence type="ECO:0000256" key="6">
    <source>
        <dbReference type="ARBA" id="ARBA00022605"/>
    </source>
</evidence>
<evidence type="ECO:0000256" key="7">
    <source>
        <dbReference type="ARBA" id="ARBA00023239"/>
    </source>
</evidence>
<dbReference type="EC" id="4.2.1.33" evidence="3"/>
<comment type="pathway">
    <text evidence="2">Amino-acid biosynthesis; L-leucine biosynthesis; L-leucine from 3-methyl-2-oxobutanoate: step 2/4.</text>
</comment>
<organism evidence="12 13">
    <name type="scientific">Mycobacterium helveticum</name>
    <dbReference type="NCBI Taxonomy" id="2592811"/>
    <lineage>
        <taxon>Bacteria</taxon>
        <taxon>Bacillati</taxon>
        <taxon>Actinomycetota</taxon>
        <taxon>Actinomycetes</taxon>
        <taxon>Mycobacteriales</taxon>
        <taxon>Mycobacteriaceae</taxon>
        <taxon>Mycobacterium</taxon>
    </lineage>
</organism>
<evidence type="ECO:0000256" key="5">
    <source>
        <dbReference type="ARBA" id="ARBA00022430"/>
    </source>
</evidence>
<evidence type="ECO:0000313" key="12">
    <source>
        <dbReference type="EMBL" id="TVS84220.1"/>
    </source>
</evidence>
<evidence type="ECO:0000256" key="2">
    <source>
        <dbReference type="ARBA" id="ARBA00004729"/>
    </source>
</evidence>
<dbReference type="Gene3D" id="3.20.19.10">
    <property type="entry name" value="Aconitase, domain 4"/>
    <property type="match status" value="1"/>
</dbReference>
<dbReference type="SUPFAM" id="SSF52016">
    <property type="entry name" value="LeuD/IlvD-like"/>
    <property type="match status" value="1"/>
</dbReference>
<dbReference type="Proteomes" id="UP000320513">
    <property type="component" value="Unassembled WGS sequence"/>
</dbReference>
<dbReference type="InterPro" id="IPR000573">
    <property type="entry name" value="AconitaseA/IPMdHydase_ssu_swvl"/>
</dbReference>
<evidence type="ECO:0000256" key="3">
    <source>
        <dbReference type="ARBA" id="ARBA00011998"/>
    </source>
</evidence>
<protein>
    <recommendedName>
        <fullName evidence="4">3-isopropylmalate dehydratase small subunit</fullName>
        <ecNumber evidence="3">4.2.1.33</ecNumber>
    </recommendedName>
    <alternativeName>
        <fullName evidence="9">Alpha-IPM isomerase</fullName>
    </alternativeName>
    <alternativeName>
        <fullName evidence="10">Isopropylmalate isomerase</fullName>
    </alternativeName>
</protein>
<dbReference type="InterPro" id="IPR050075">
    <property type="entry name" value="LeuD"/>
</dbReference>
<evidence type="ECO:0000256" key="9">
    <source>
        <dbReference type="ARBA" id="ARBA00031631"/>
    </source>
</evidence>
<reference evidence="12 13" key="1">
    <citation type="submission" date="2019-07" db="EMBL/GenBank/DDBJ databases">
        <title>New Mycobacterium species.</title>
        <authorList>
            <person name="Tortoli E."/>
            <person name="Ghielmetti G."/>
            <person name="Friedel U."/>
            <person name="Trovato A."/>
        </authorList>
    </citation>
    <scope>NUCLEOTIDE SEQUENCE [LARGE SCALE GENOMIC DNA]</scope>
    <source>
        <strain evidence="12 13">16-83</strain>
    </source>
</reference>
<feature type="domain" description="Aconitase A/isopropylmalate dehydratase small subunit swivel" evidence="11">
    <location>
        <begin position="55"/>
        <end position="106"/>
    </location>
</feature>
<evidence type="ECO:0000256" key="4">
    <source>
        <dbReference type="ARBA" id="ARBA00017233"/>
    </source>
</evidence>
<dbReference type="PANTHER" id="PTHR43345">
    <property type="entry name" value="3-ISOPROPYLMALATE DEHYDRATASE SMALL SUBUNIT 2-RELATED-RELATED"/>
    <property type="match status" value="1"/>
</dbReference>
<sequence length="186" mass="19563">MTVAFGGKVWVFGDNLNTDDMYPGYALKMEPPEAARHVFYKVRPGWTDEVSPGDVVLAGKNFGLGSSRPVAALFTELGVAGLVAEEFNSLFFRNAVNAGLPAMTIPDATSVFREGDRGTFDLSAGTWRNDTTGASGTVPTLPGLILEILESGGVLPRLVEQGYLPPELGDLLRSSSVAIRGAGSGA</sequence>
<keyword evidence="13" id="KW-1185">Reference proteome</keyword>
<evidence type="ECO:0000256" key="8">
    <source>
        <dbReference type="ARBA" id="ARBA00023304"/>
    </source>
</evidence>
<dbReference type="InterPro" id="IPR015928">
    <property type="entry name" value="Aconitase/3IPM_dehydase_swvl"/>
</dbReference>
<dbReference type="OrthoDB" id="9777465at2"/>
<dbReference type="InterPro" id="IPR011827">
    <property type="entry name" value="LeuD_type2/HacB/DmdB"/>
</dbReference>
<gene>
    <name evidence="12" type="ORF">FPZ47_22130</name>
</gene>
<accession>A0A557XF24</accession>
<proteinExistence type="predicted"/>
<dbReference type="AlphaFoldDB" id="A0A557XF24"/>
<evidence type="ECO:0000313" key="13">
    <source>
        <dbReference type="Proteomes" id="UP000320513"/>
    </source>
</evidence>
<dbReference type="EMBL" id="VMQU01000124">
    <property type="protein sequence ID" value="TVS84220.1"/>
    <property type="molecule type" value="Genomic_DNA"/>
</dbReference>
<keyword evidence="5" id="KW-0432">Leucine biosynthesis</keyword>
<dbReference type="NCBIfam" id="TIGR02087">
    <property type="entry name" value="LEUD_arch"/>
    <property type="match status" value="1"/>
</dbReference>
<evidence type="ECO:0000256" key="10">
    <source>
        <dbReference type="ARBA" id="ARBA00033368"/>
    </source>
</evidence>
<evidence type="ECO:0000259" key="11">
    <source>
        <dbReference type="Pfam" id="PF00694"/>
    </source>
</evidence>
<dbReference type="GO" id="GO:0003861">
    <property type="term" value="F:3-isopropylmalate dehydratase activity"/>
    <property type="evidence" value="ECO:0007669"/>
    <property type="project" value="UniProtKB-EC"/>
</dbReference>
<dbReference type="PANTHER" id="PTHR43345:SF9">
    <property type="entry name" value="3-ISOPROPYLMALATE DEHYDRATASE SMALL SUBUNIT"/>
    <property type="match status" value="1"/>
</dbReference>
<keyword evidence="7" id="KW-0456">Lyase</keyword>
<dbReference type="GO" id="GO:0009098">
    <property type="term" value="P:L-leucine biosynthetic process"/>
    <property type="evidence" value="ECO:0007669"/>
    <property type="project" value="UniProtKB-KW"/>
</dbReference>
<evidence type="ECO:0000256" key="1">
    <source>
        <dbReference type="ARBA" id="ARBA00000491"/>
    </source>
</evidence>
<dbReference type="Pfam" id="PF00694">
    <property type="entry name" value="Aconitase_C"/>
    <property type="match status" value="1"/>
</dbReference>
<comment type="catalytic activity">
    <reaction evidence="1">
        <text>(2R,3S)-3-isopropylmalate = (2S)-2-isopropylmalate</text>
        <dbReference type="Rhea" id="RHEA:32287"/>
        <dbReference type="ChEBI" id="CHEBI:1178"/>
        <dbReference type="ChEBI" id="CHEBI:35121"/>
        <dbReference type="EC" id="4.2.1.33"/>
    </reaction>
</comment>
<dbReference type="RefSeq" id="WP_144955323.1">
    <property type="nucleotide sequence ID" value="NZ_VMQU01000124.1"/>
</dbReference>
<name>A0A557XF24_9MYCO</name>
<keyword evidence="6" id="KW-0028">Amino-acid biosynthesis</keyword>